<comment type="caution">
    <text evidence="2">The sequence shown here is derived from an EMBL/GenBank/DDBJ whole genome shotgun (WGS) entry which is preliminary data.</text>
</comment>
<feature type="transmembrane region" description="Helical" evidence="1">
    <location>
        <begin position="12"/>
        <end position="30"/>
    </location>
</feature>
<keyword evidence="3" id="KW-1185">Reference proteome</keyword>
<feature type="transmembrane region" description="Helical" evidence="1">
    <location>
        <begin position="124"/>
        <end position="145"/>
    </location>
</feature>
<reference evidence="2 3" key="1">
    <citation type="submission" date="2024-02" db="EMBL/GenBank/DDBJ databases">
        <title>New especies of Spiribacter isolated from saline water.</title>
        <authorList>
            <person name="Leon M.J."/>
            <person name="De La Haba R."/>
            <person name="Sanchez-Porro C."/>
            <person name="Ventosa A."/>
        </authorList>
    </citation>
    <scope>NUCLEOTIDE SEQUENCE [LARGE SCALE GENOMIC DNA]</scope>
    <source>
        <strain evidence="3">ag22IC6-196</strain>
    </source>
</reference>
<evidence type="ECO:0000313" key="3">
    <source>
        <dbReference type="Proteomes" id="UP001556636"/>
    </source>
</evidence>
<name>A0ABV3RW02_9GAMM</name>
<feature type="transmembrane region" description="Helical" evidence="1">
    <location>
        <begin position="93"/>
        <end position="112"/>
    </location>
</feature>
<proteinExistence type="predicted"/>
<dbReference type="RefSeq" id="WP_367951090.1">
    <property type="nucleotide sequence ID" value="NZ_JBAKFG010000001.1"/>
</dbReference>
<evidence type="ECO:0008006" key="4">
    <source>
        <dbReference type="Google" id="ProtNLM"/>
    </source>
</evidence>
<feature type="transmembrane region" description="Helical" evidence="1">
    <location>
        <begin position="209"/>
        <end position="230"/>
    </location>
</feature>
<accession>A0ABV3RW02</accession>
<dbReference type="EMBL" id="JBAKFG010000001">
    <property type="protein sequence ID" value="MEX0372372.1"/>
    <property type="molecule type" value="Genomic_DNA"/>
</dbReference>
<dbReference type="Proteomes" id="UP001556636">
    <property type="component" value="Unassembled WGS sequence"/>
</dbReference>
<keyword evidence="1" id="KW-0472">Membrane</keyword>
<organism evidence="2 3">
    <name type="scientific">Spiribacter roseus</name>
    <dbReference type="NCBI Taxonomy" id="1855875"/>
    <lineage>
        <taxon>Bacteria</taxon>
        <taxon>Pseudomonadati</taxon>
        <taxon>Pseudomonadota</taxon>
        <taxon>Gammaproteobacteria</taxon>
        <taxon>Chromatiales</taxon>
        <taxon>Ectothiorhodospiraceae</taxon>
        <taxon>Spiribacter</taxon>
    </lineage>
</organism>
<keyword evidence="1" id="KW-1133">Transmembrane helix</keyword>
<gene>
    <name evidence="2" type="ORF">V6X51_02860</name>
</gene>
<evidence type="ECO:0000313" key="2">
    <source>
        <dbReference type="EMBL" id="MEX0372372.1"/>
    </source>
</evidence>
<feature type="transmembrane region" description="Helical" evidence="1">
    <location>
        <begin position="157"/>
        <end position="175"/>
    </location>
</feature>
<protein>
    <recommendedName>
        <fullName evidence="4">Transmembrane protein</fullName>
    </recommendedName>
</protein>
<keyword evidence="1" id="KW-0812">Transmembrane</keyword>
<evidence type="ECO:0000256" key="1">
    <source>
        <dbReference type="SAM" id="Phobius"/>
    </source>
</evidence>
<feature type="transmembrane region" description="Helical" evidence="1">
    <location>
        <begin position="184"/>
        <end position="203"/>
    </location>
</feature>
<sequence length="236" mass="25168">MQPTSLSNEQRLWWVIVFGYTGIIPVLAWLTRMTPLCLPGFIDLNADLAALVHGALPGLIGVYWLRIAPQAVTKTLWVWVIAELLRLPDGPGVLPIGLRLVFMGWLLVVIMRTPSRASPAGTRFVRPLLAVSLLGLAAAGIIDAVGSALHDPGGRNQGLVIGLIASLPAALSLLLTDHRVLTRWLGTPAGLLVAGAAGLRLGAPYDMQWLAAAALAWLFGFLLTAAAPWGQRTDSR</sequence>